<keyword evidence="2" id="KW-1185">Reference proteome</keyword>
<accession>A0A814SAG8</accession>
<reference evidence="1" key="1">
    <citation type="submission" date="2021-02" db="EMBL/GenBank/DDBJ databases">
        <authorList>
            <person name="Nowell W R."/>
        </authorList>
    </citation>
    <scope>NUCLEOTIDE SEQUENCE</scope>
    <source>
        <strain evidence="1">Ploen Becks lab</strain>
    </source>
</reference>
<evidence type="ECO:0000313" key="2">
    <source>
        <dbReference type="Proteomes" id="UP000663879"/>
    </source>
</evidence>
<protein>
    <submittedName>
        <fullName evidence="1">Uncharacterized protein</fullName>
    </submittedName>
</protein>
<proteinExistence type="predicted"/>
<comment type="caution">
    <text evidence="1">The sequence shown here is derived from an EMBL/GenBank/DDBJ whole genome shotgun (WGS) entry which is preliminary data.</text>
</comment>
<dbReference type="EMBL" id="CAJNOC010011061">
    <property type="protein sequence ID" value="CAF1145459.1"/>
    <property type="molecule type" value="Genomic_DNA"/>
</dbReference>
<dbReference type="AlphaFoldDB" id="A0A814SAG8"/>
<sequence length="188" mass="22338">MNHKCVFCSFMLFPCDCPSCKNGKNLQQFLKCFLRDAERKKIIKNVDKIVFDLAVLNSNEQIDSNERLINIYTVLELNQVKIEQLSEITIEKIRFIKNIYQNQERESVSQDDVYEYFPSNQLEQERVSVYQDDVYEYYPGNQLEQETGSVSQDYVYEYYPGNQLEQKIETSSLDDVYEYYPGNQLARF</sequence>
<dbReference type="Proteomes" id="UP000663879">
    <property type="component" value="Unassembled WGS sequence"/>
</dbReference>
<gene>
    <name evidence="1" type="ORF">OXX778_LOCUS23078</name>
</gene>
<name>A0A814SAG8_9BILA</name>
<organism evidence="1 2">
    <name type="scientific">Brachionus calyciflorus</name>
    <dbReference type="NCBI Taxonomy" id="104777"/>
    <lineage>
        <taxon>Eukaryota</taxon>
        <taxon>Metazoa</taxon>
        <taxon>Spiralia</taxon>
        <taxon>Gnathifera</taxon>
        <taxon>Rotifera</taxon>
        <taxon>Eurotatoria</taxon>
        <taxon>Monogononta</taxon>
        <taxon>Pseudotrocha</taxon>
        <taxon>Ploima</taxon>
        <taxon>Brachionidae</taxon>
        <taxon>Brachionus</taxon>
    </lineage>
</organism>
<evidence type="ECO:0000313" key="1">
    <source>
        <dbReference type="EMBL" id="CAF1145459.1"/>
    </source>
</evidence>